<dbReference type="EMBL" id="HBGF01043961">
    <property type="protein sequence ID" value="CAD9144346.1"/>
    <property type="molecule type" value="Transcribed_RNA"/>
</dbReference>
<evidence type="ECO:0000313" key="1">
    <source>
        <dbReference type="EMBL" id="CAD9144346.1"/>
    </source>
</evidence>
<sequence length="429" mass="47200">MRSAATVRRRCVGALCLGVAAESQQRTKFLYTSLPRSTQFPQQWVVPKSTATNKFRSLLRSRYGAPVERVTAEAVNAEASEKVDWEDAEGNTDTGADVLAKTEARAQQPAAATPRPYVPLGEVAKVELRGDYLTEAGMGQEALEHYGVAMAAYEAAYPQHHNQIAKMRIKLARALRMTGRTESAIASATSALTTLDNVPGPQVEHIVEALLELGEAHLARKEFQSAGEVFEDSLAVLEAAHDIGASHRQLRQLKLVTRRLCMHAAAKFVHYSPYEADRVFAIVDTALQQAEHAYDLAGDKAGATRALEARTHLTDRKWFNMRDYAFKMRMARGVNGSKGKSLSARPSATELLAFTPTLHQPVFDYSALSTAPLGKEHLVSVGANAKVLDDGDPTRFITKHREVQQRRQATAREYVQKHWAGEAKRAEGV</sequence>
<dbReference type="InterPro" id="IPR011990">
    <property type="entry name" value="TPR-like_helical_dom_sf"/>
</dbReference>
<dbReference type="AlphaFoldDB" id="A0A7S1W239"/>
<dbReference type="Gene3D" id="1.25.40.10">
    <property type="entry name" value="Tetratricopeptide repeat domain"/>
    <property type="match status" value="1"/>
</dbReference>
<gene>
    <name evidence="1" type="ORF">NDES1114_LOCUS29399</name>
</gene>
<organism evidence="1">
    <name type="scientific">Neobodo designis</name>
    <name type="common">Flagellated protozoan</name>
    <name type="synonym">Bodo designis</name>
    <dbReference type="NCBI Taxonomy" id="312471"/>
    <lineage>
        <taxon>Eukaryota</taxon>
        <taxon>Discoba</taxon>
        <taxon>Euglenozoa</taxon>
        <taxon>Kinetoplastea</taxon>
        <taxon>Metakinetoplastina</taxon>
        <taxon>Neobodonida</taxon>
        <taxon>Neobodo</taxon>
    </lineage>
</organism>
<reference evidence="1" key="1">
    <citation type="submission" date="2021-01" db="EMBL/GenBank/DDBJ databases">
        <authorList>
            <person name="Corre E."/>
            <person name="Pelletier E."/>
            <person name="Niang G."/>
            <person name="Scheremetjew M."/>
            <person name="Finn R."/>
            <person name="Kale V."/>
            <person name="Holt S."/>
            <person name="Cochrane G."/>
            <person name="Meng A."/>
            <person name="Brown T."/>
            <person name="Cohen L."/>
        </authorList>
    </citation>
    <scope>NUCLEOTIDE SEQUENCE</scope>
    <source>
        <strain evidence="1">CCAP 1951/1</strain>
    </source>
</reference>
<protein>
    <submittedName>
        <fullName evidence="1">Uncharacterized protein</fullName>
    </submittedName>
</protein>
<accession>A0A7S1W239</accession>
<name>A0A7S1W239_NEODS</name>
<dbReference type="SUPFAM" id="SSF48452">
    <property type="entry name" value="TPR-like"/>
    <property type="match status" value="1"/>
</dbReference>
<proteinExistence type="predicted"/>